<evidence type="ECO:0000259" key="12">
    <source>
        <dbReference type="Pfam" id="PF08544"/>
    </source>
</evidence>
<feature type="domain" description="GHMP kinase N-terminal" evidence="11">
    <location>
        <begin position="71"/>
        <end position="152"/>
    </location>
</feature>
<dbReference type="InterPro" id="IPR020568">
    <property type="entry name" value="Ribosomal_Su5_D2-typ_SF"/>
</dbReference>
<dbReference type="HAMAP" id="MF_00061">
    <property type="entry name" value="IspE"/>
    <property type="match status" value="1"/>
</dbReference>
<comment type="function">
    <text evidence="10">Catalyzes the phosphorylation of the position 2 hydroxy group of 4-diphosphocytidyl-2C-methyl-D-erythritol.</text>
</comment>
<keyword evidence="14" id="KW-1185">Reference proteome</keyword>
<keyword evidence="4 10" id="KW-0808">Transferase</keyword>
<evidence type="ECO:0000256" key="9">
    <source>
        <dbReference type="ARBA" id="ARBA00032554"/>
    </source>
</evidence>
<dbReference type="InterPro" id="IPR014721">
    <property type="entry name" value="Ribsml_uS5_D2-typ_fold_subgr"/>
</dbReference>
<dbReference type="InterPro" id="IPR036554">
    <property type="entry name" value="GHMP_kinase_C_sf"/>
</dbReference>
<dbReference type="Pfam" id="PF00288">
    <property type="entry name" value="GHMP_kinases_N"/>
    <property type="match status" value="1"/>
</dbReference>
<organism evidence="13 14">
    <name type="scientific">Rhizobium aquaticum</name>
    <dbReference type="NCBI Taxonomy" id="1549636"/>
    <lineage>
        <taxon>Bacteria</taxon>
        <taxon>Pseudomonadati</taxon>
        <taxon>Pseudomonadota</taxon>
        <taxon>Alphaproteobacteria</taxon>
        <taxon>Hyphomicrobiales</taxon>
        <taxon>Rhizobiaceae</taxon>
        <taxon>Rhizobium/Agrobacterium group</taxon>
        <taxon>Rhizobium</taxon>
    </lineage>
</organism>
<evidence type="ECO:0000256" key="8">
    <source>
        <dbReference type="ARBA" id="ARBA00023229"/>
    </source>
</evidence>
<dbReference type="PIRSF" id="PIRSF010376">
    <property type="entry name" value="IspE"/>
    <property type="match status" value="1"/>
</dbReference>
<feature type="active site" evidence="10">
    <location>
        <position position="145"/>
    </location>
</feature>
<dbReference type="SUPFAM" id="SSF54211">
    <property type="entry name" value="Ribosomal protein S5 domain 2-like"/>
    <property type="match status" value="1"/>
</dbReference>
<evidence type="ECO:0000256" key="4">
    <source>
        <dbReference type="ARBA" id="ARBA00022679"/>
    </source>
</evidence>
<keyword evidence="7 10" id="KW-0067">ATP-binding</keyword>
<evidence type="ECO:0000259" key="11">
    <source>
        <dbReference type="Pfam" id="PF00288"/>
    </source>
</evidence>
<dbReference type="Gene3D" id="3.30.230.10">
    <property type="match status" value="1"/>
</dbReference>
<dbReference type="EMBL" id="JBEPMB010000006">
    <property type="protein sequence ID" value="MET3615205.1"/>
    <property type="molecule type" value="Genomic_DNA"/>
</dbReference>
<evidence type="ECO:0000256" key="5">
    <source>
        <dbReference type="ARBA" id="ARBA00022741"/>
    </source>
</evidence>
<dbReference type="PANTHER" id="PTHR43527">
    <property type="entry name" value="4-DIPHOSPHOCYTIDYL-2-C-METHYL-D-ERYTHRITOL KINASE, CHLOROPLASTIC"/>
    <property type="match status" value="1"/>
</dbReference>
<dbReference type="EC" id="2.7.1.148" evidence="2 10"/>
<evidence type="ECO:0000256" key="2">
    <source>
        <dbReference type="ARBA" id="ARBA00012052"/>
    </source>
</evidence>
<comment type="similarity">
    <text evidence="1 10">Belongs to the GHMP kinase family. IspE subfamily.</text>
</comment>
<dbReference type="GO" id="GO:0050515">
    <property type="term" value="F:4-(cytidine 5'-diphospho)-2-C-methyl-D-erythritol kinase activity"/>
    <property type="evidence" value="ECO:0007669"/>
    <property type="project" value="UniProtKB-EC"/>
</dbReference>
<dbReference type="NCBIfam" id="NF011202">
    <property type="entry name" value="PRK14608.1"/>
    <property type="match status" value="1"/>
</dbReference>
<feature type="active site" evidence="10">
    <location>
        <position position="10"/>
    </location>
</feature>
<evidence type="ECO:0000256" key="6">
    <source>
        <dbReference type="ARBA" id="ARBA00022777"/>
    </source>
</evidence>
<feature type="binding site" evidence="10">
    <location>
        <begin position="103"/>
        <end position="113"/>
    </location>
    <ligand>
        <name>ATP</name>
        <dbReference type="ChEBI" id="CHEBI:30616"/>
    </ligand>
</feature>
<accession>A0ABV2J363</accession>
<dbReference type="InterPro" id="IPR013750">
    <property type="entry name" value="GHMP_kinase_C_dom"/>
</dbReference>
<dbReference type="Pfam" id="PF08544">
    <property type="entry name" value="GHMP_kinases_C"/>
    <property type="match status" value="1"/>
</dbReference>
<evidence type="ECO:0000256" key="7">
    <source>
        <dbReference type="ARBA" id="ARBA00022840"/>
    </source>
</evidence>
<feature type="domain" description="GHMP kinase C-terminal" evidence="12">
    <location>
        <begin position="221"/>
        <end position="278"/>
    </location>
</feature>
<name>A0ABV2J363_9HYPH</name>
<dbReference type="Gene3D" id="3.30.70.890">
    <property type="entry name" value="GHMP kinase, C-terminal domain"/>
    <property type="match status" value="1"/>
</dbReference>
<keyword evidence="5 10" id="KW-0547">Nucleotide-binding</keyword>
<comment type="catalytic activity">
    <reaction evidence="10">
        <text>4-CDP-2-C-methyl-D-erythritol + ATP = 4-CDP-2-C-methyl-D-erythritol 2-phosphate + ADP + H(+)</text>
        <dbReference type="Rhea" id="RHEA:18437"/>
        <dbReference type="ChEBI" id="CHEBI:15378"/>
        <dbReference type="ChEBI" id="CHEBI:30616"/>
        <dbReference type="ChEBI" id="CHEBI:57823"/>
        <dbReference type="ChEBI" id="CHEBI:57919"/>
        <dbReference type="ChEBI" id="CHEBI:456216"/>
        <dbReference type="EC" id="2.7.1.148"/>
    </reaction>
</comment>
<evidence type="ECO:0000256" key="3">
    <source>
        <dbReference type="ARBA" id="ARBA00017473"/>
    </source>
</evidence>
<evidence type="ECO:0000313" key="14">
    <source>
        <dbReference type="Proteomes" id="UP001549047"/>
    </source>
</evidence>
<evidence type="ECO:0000313" key="13">
    <source>
        <dbReference type="EMBL" id="MET3615205.1"/>
    </source>
</evidence>
<keyword evidence="8 10" id="KW-0414">Isoprene biosynthesis</keyword>
<comment type="pathway">
    <text evidence="10">Isoprenoid biosynthesis; isopentenyl diphosphate biosynthesis via DXP pathway; isopentenyl diphosphate from 1-deoxy-D-xylulose 5-phosphate: step 3/6.</text>
</comment>
<evidence type="ECO:0000256" key="1">
    <source>
        <dbReference type="ARBA" id="ARBA00009684"/>
    </source>
</evidence>
<evidence type="ECO:0000256" key="10">
    <source>
        <dbReference type="HAMAP-Rule" id="MF_00061"/>
    </source>
</evidence>
<dbReference type="InterPro" id="IPR004424">
    <property type="entry name" value="IspE"/>
</dbReference>
<dbReference type="Proteomes" id="UP001549047">
    <property type="component" value="Unassembled WGS sequence"/>
</dbReference>
<protein>
    <recommendedName>
        <fullName evidence="3 10">4-diphosphocytidyl-2-C-methyl-D-erythritol kinase</fullName>
        <shortName evidence="10">CMK</shortName>
        <ecNumber evidence="2 10">2.7.1.148</ecNumber>
    </recommendedName>
    <alternativeName>
        <fullName evidence="9 10">4-(cytidine-5'-diphospho)-2-C-methyl-D-erythritol kinase</fullName>
    </alternativeName>
</protein>
<comment type="caution">
    <text evidence="13">The sequence shown here is derived from an EMBL/GenBank/DDBJ whole genome shotgun (WGS) entry which is preliminary data.</text>
</comment>
<dbReference type="InterPro" id="IPR006204">
    <property type="entry name" value="GHMP_kinase_N_dom"/>
</dbReference>
<dbReference type="PANTHER" id="PTHR43527:SF2">
    <property type="entry name" value="4-DIPHOSPHOCYTIDYL-2-C-METHYL-D-ERYTHRITOL KINASE, CHLOROPLASTIC"/>
    <property type="match status" value="1"/>
</dbReference>
<reference evidence="13 14" key="1">
    <citation type="submission" date="2024-06" db="EMBL/GenBank/DDBJ databases">
        <title>Genomic Encyclopedia of Type Strains, Phase IV (KMG-IV): sequencing the most valuable type-strain genomes for metagenomic binning, comparative biology and taxonomic classification.</title>
        <authorList>
            <person name="Goeker M."/>
        </authorList>
    </citation>
    <scope>NUCLEOTIDE SEQUENCE [LARGE SCALE GENOMIC DNA]</scope>
    <source>
        <strain evidence="13 14">DSM 29780</strain>
    </source>
</reference>
<gene>
    <name evidence="10" type="primary">ispE</name>
    <name evidence="13" type="ORF">ABID16_003548</name>
</gene>
<dbReference type="RefSeq" id="WP_354557687.1">
    <property type="nucleotide sequence ID" value="NZ_JBEPMB010000006.1"/>
</dbReference>
<dbReference type="SUPFAM" id="SSF55060">
    <property type="entry name" value="GHMP Kinase, C-terminal domain"/>
    <property type="match status" value="1"/>
</dbReference>
<dbReference type="NCBIfam" id="TIGR00154">
    <property type="entry name" value="ispE"/>
    <property type="match status" value="1"/>
</dbReference>
<keyword evidence="6 10" id="KW-0418">Kinase</keyword>
<proteinExistence type="inferred from homology"/>
<sequence>MALTEIAPAKINLALHVTGQRDDGYHLLETVVTFSDAGDVVTVEAAPEDAFSMSGRFSQGLSREAGGSDGNLVLRARDVLREALSEEGMSAPPVAIHLEKNLPVASGIGGGSADAAATLRALLRHWHATPAASTLDRLALKLGADIPMCMVGKPLMASGVGENIALLPAMPSFHCIIANPLQPVSTPQVFQRLTEKNNAPMGPLPALSSAAGWLSWLGSLRNDLEPPARLVQSRIAELSGLMKDTGAALVRMSGSGASCFALYETEAQARESLERLTAARPQWFFMQTRTVGKGETDDART</sequence>